<proteinExistence type="predicted"/>
<gene>
    <name evidence="1" type="ORF">L1987_44006</name>
</gene>
<name>A0ACB9GN08_9ASTR</name>
<organism evidence="1 2">
    <name type="scientific">Smallanthus sonchifolius</name>
    <dbReference type="NCBI Taxonomy" id="185202"/>
    <lineage>
        <taxon>Eukaryota</taxon>
        <taxon>Viridiplantae</taxon>
        <taxon>Streptophyta</taxon>
        <taxon>Embryophyta</taxon>
        <taxon>Tracheophyta</taxon>
        <taxon>Spermatophyta</taxon>
        <taxon>Magnoliopsida</taxon>
        <taxon>eudicotyledons</taxon>
        <taxon>Gunneridae</taxon>
        <taxon>Pentapetalae</taxon>
        <taxon>asterids</taxon>
        <taxon>campanulids</taxon>
        <taxon>Asterales</taxon>
        <taxon>Asteraceae</taxon>
        <taxon>Asteroideae</taxon>
        <taxon>Heliantheae alliance</taxon>
        <taxon>Millerieae</taxon>
        <taxon>Smallanthus</taxon>
    </lineage>
</organism>
<protein>
    <submittedName>
        <fullName evidence="1">Uncharacterized protein</fullName>
    </submittedName>
</protein>
<accession>A0ACB9GN08</accession>
<evidence type="ECO:0000313" key="2">
    <source>
        <dbReference type="Proteomes" id="UP001056120"/>
    </source>
</evidence>
<dbReference type="Proteomes" id="UP001056120">
    <property type="component" value="Linkage Group LG14"/>
</dbReference>
<comment type="caution">
    <text evidence="1">The sequence shown here is derived from an EMBL/GenBank/DDBJ whole genome shotgun (WGS) entry which is preliminary data.</text>
</comment>
<dbReference type="EMBL" id="CM042031">
    <property type="protein sequence ID" value="KAI3784898.1"/>
    <property type="molecule type" value="Genomic_DNA"/>
</dbReference>
<reference evidence="1 2" key="2">
    <citation type="journal article" date="2022" name="Mol. Ecol. Resour.">
        <title>The genomes of chicory, endive, great burdock and yacon provide insights into Asteraceae paleo-polyploidization history and plant inulin production.</title>
        <authorList>
            <person name="Fan W."/>
            <person name="Wang S."/>
            <person name="Wang H."/>
            <person name="Wang A."/>
            <person name="Jiang F."/>
            <person name="Liu H."/>
            <person name="Zhao H."/>
            <person name="Xu D."/>
            <person name="Zhang Y."/>
        </authorList>
    </citation>
    <scope>NUCLEOTIDE SEQUENCE [LARGE SCALE GENOMIC DNA]</scope>
    <source>
        <strain evidence="2">cv. Yunnan</strain>
        <tissue evidence="1">Leaves</tissue>
    </source>
</reference>
<evidence type="ECO:0000313" key="1">
    <source>
        <dbReference type="EMBL" id="KAI3784898.1"/>
    </source>
</evidence>
<reference evidence="2" key="1">
    <citation type="journal article" date="2022" name="Mol. Ecol. Resour.">
        <title>The genomes of chicory, endive, great burdock and yacon provide insights into Asteraceae palaeo-polyploidization history and plant inulin production.</title>
        <authorList>
            <person name="Fan W."/>
            <person name="Wang S."/>
            <person name="Wang H."/>
            <person name="Wang A."/>
            <person name="Jiang F."/>
            <person name="Liu H."/>
            <person name="Zhao H."/>
            <person name="Xu D."/>
            <person name="Zhang Y."/>
        </authorList>
    </citation>
    <scope>NUCLEOTIDE SEQUENCE [LARGE SCALE GENOMIC DNA]</scope>
    <source>
        <strain evidence="2">cv. Yunnan</strain>
    </source>
</reference>
<sequence length="216" mass="23951">MRNKHVVVIPYPAQGHVIPLMEAARCFTSNGLKVTFVNTEFTHKQVMSAWSDQQDGENDLMQIVCITDGLEPGDNREDLGKLTETMSRVGPNKLEELIEGINKVDDEKIKCIIADYCMGWVIRVAQKMGIRQATFCPSSAAVLALTMSVQKLMDDEVIDSNGVPLKDQMVQLSTTMPSMDPANFAWACTGDPVRNQIIFDIMILDGKEAADVGIQW</sequence>
<keyword evidence="2" id="KW-1185">Reference proteome</keyword>